<name>A6I8R7_RAT</name>
<accession>A6I8R7</accession>
<organism evidence="1 2">
    <name type="scientific">Rattus norvegicus</name>
    <name type="common">Rat</name>
    <dbReference type="NCBI Taxonomy" id="10116"/>
    <lineage>
        <taxon>Eukaryota</taxon>
        <taxon>Metazoa</taxon>
        <taxon>Chordata</taxon>
        <taxon>Craniata</taxon>
        <taxon>Vertebrata</taxon>
        <taxon>Euteleostomi</taxon>
        <taxon>Mammalia</taxon>
        <taxon>Eutheria</taxon>
        <taxon>Euarchontoglires</taxon>
        <taxon>Glires</taxon>
        <taxon>Rodentia</taxon>
        <taxon>Myomorpha</taxon>
        <taxon>Muroidea</taxon>
        <taxon>Muridae</taxon>
        <taxon>Murinae</taxon>
        <taxon>Rattus</taxon>
    </lineage>
</organism>
<sequence>MALTSALHTQARKHTQTPLKDFYQITRPTTLTIAGDRSVPLPRGWGEGSTWITKCEFCSFFCNLVIIKCFGFWF</sequence>
<dbReference type="AlphaFoldDB" id="A6I8R7"/>
<dbReference type="Proteomes" id="UP000234681">
    <property type="component" value="Chromosome 1"/>
</dbReference>
<gene>
    <name evidence="1" type="ORF">rCG_40624</name>
</gene>
<dbReference type="EMBL" id="CH473956">
    <property type="protein sequence ID" value="EDM17613.1"/>
    <property type="molecule type" value="Genomic_DNA"/>
</dbReference>
<reference evidence="1 2" key="1">
    <citation type="submission" date="2005-09" db="EMBL/GenBank/DDBJ databases">
        <authorList>
            <person name="Mural R.J."/>
            <person name="Li P.W."/>
            <person name="Adams M.D."/>
            <person name="Amanatides P.G."/>
            <person name="Baden-Tillson H."/>
            <person name="Barnstead M."/>
            <person name="Chin S.H."/>
            <person name="Dew I."/>
            <person name="Evans C.A."/>
            <person name="Ferriera S."/>
            <person name="Flanigan M."/>
            <person name="Fosler C."/>
            <person name="Glodek A."/>
            <person name="Gu Z."/>
            <person name="Holt R.A."/>
            <person name="Jennings D."/>
            <person name="Kraft C.L."/>
            <person name="Lu F."/>
            <person name="Nguyen T."/>
            <person name="Nusskern D.R."/>
            <person name="Pfannkoch C.M."/>
            <person name="Sitter C."/>
            <person name="Sutton G.G."/>
            <person name="Venter J.C."/>
            <person name="Wang Z."/>
            <person name="Woodage T."/>
            <person name="Zheng X.H."/>
            <person name="Zhong F."/>
        </authorList>
    </citation>
    <scope>NUCLEOTIDE SEQUENCE [LARGE SCALE GENOMIC DNA]</scope>
    <source>
        <strain>BN</strain>
        <strain evidence="2">Sprague-Dawley</strain>
    </source>
</reference>
<evidence type="ECO:0000313" key="2">
    <source>
        <dbReference type="Proteomes" id="UP000234681"/>
    </source>
</evidence>
<proteinExistence type="predicted"/>
<evidence type="ECO:0000313" key="1">
    <source>
        <dbReference type="EMBL" id="EDM17613.1"/>
    </source>
</evidence>
<protein>
    <submittedName>
        <fullName evidence="1">RCG40624</fullName>
    </submittedName>
</protein>